<dbReference type="GO" id="GO:0030686">
    <property type="term" value="C:90S preribosome"/>
    <property type="evidence" value="ECO:0007669"/>
    <property type="project" value="TreeGrafter"/>
</dbReference>
<gene>
    <name evidence="4" type="ORF">CPB84DRAFT_1843242</name>
</gene>
<dbReference type="GO" id="GO:0030490">
    <property type="term" value="P:maturation of SSU-rRNA"/>
    <property type="evidence" value="ECO:0007669"/>
    <property type="project" value="TreeGrafter"/>
</dbReference>
<dbReference type="GO" id="GO:0005634">
    <property type="term" value="C:nucleus"/>
    <property type="evidence" value="ECO:0007669"/>
    <property type="project" value="TreeGrafter"/>
</dbReference>
<evidence type="ECO:0000313" key="5">
    <source>
        <dbReference type="Proteomes" id="UP000724874"/>
    </source>
</evidence>
<feature type="compositionally biased region" description="Basic residues" evidence="2">
    <location>
        <begin position="326"/>
        <end position="335"/>
    </location>
</feature>
<evidence type="ECO:0000259" key="3">
    <source>
        <dbReference type="Pfam" id="PF09073"/>
    </source>
</evidence>
<dbReference type="OrthoDB" id="3364872at2759"/>
<feature type="domain" description="Bud22" evidence="3">
    <location>
        <begin position="29"/>
        <end position="458"/>
    </location>
</feature>
<name>A0A9P5NW60_GYMJU</name>
<evidence type="ECO:0000256" key="2">
    <source>
        <dbReference type="SAM" id="MobiDB-lite"/>
    </source>
</evidence>
<dbReference type="PANTHER" id="PTHR23325:SF1">
    <property type="entry name" value="SERUM RESPONSE FACTOR-BINDING PROTEIN 1"/>
    <property type="match status" value="1"/>
</dbReference>
<protein>
    <submittedName>
        <fullName evidence="4">Bud-site selection protein</fullName>
    </submittedName>
</protein>
<accession>A0A9P5NW60</accession>
<dbReference type="EMBL" id="JADNYJ010000010">
    <property type="protein sequence ID" value="KAF8908872.1"/>
    <property type="molecule type" value="Genomic_DNA"/>
</dbReference>
<feature type="compositionally biased region" description="Acidic residues" evidence="2">
    <location>
        <begin position="246"/>
        <end position="265"/>
    </location>
</feature>
<feature type="compositionally biased region" description="Basic and acidic residues" evidence="2">
    <location>
        <begin position="408"/>
        <end position="446"/>
    </location>
</feature>
<keyword evidence="1" id="KW-0175">Coiled coil</keyword>
<feature type="compositionally biased region" description="Polar residues" evidence="2">
    <location>
        <begin position="284"/>
        <end position="295"/>
    </location>
</feature>
<organism evidence="4 5">
    <name type="scientific">Gymnopilus junonius</name>
    <name type="common">Spectacular rustgill mushroom</name>
    <name type="synonym">Gymnopilus spectabilis subsp. junonius</name>
    <dbReference type="NCBI Taxonomy" id="109634"/>
    <lineage>
        <taxon>Eukaryota</taxon>
        <taxon>Fungi</taxon>
        <taxon>Dikarya</taxon>
        <taxon>Basidiomycota</taxon>
        <taxon>Agaricomycotina</taxon>
        <taxon>Agaricomycetes</taxon>
        <taxon>Agaricomycetidae</taxon>
        <taxon>Agaricales</taxon>
        <taxon>Agaricineae</taxon>
        <taxon>Hymenogastraceae</taxon>
        <taxon>Gymnopilus</taxon>
    </lineage>
</organism>
<dbReference type="PANTHER" id="PTHR23325">
    <property type="entry name" value="SERUM RESPONSE FACTOR-BINDING"/>
    <property type="match status" value="1"/>
</dbReference>
<feature type="region of interest" description="Disordered" evidence="2">
    <location>
        <begin position="307"/>
        <end position="459"/>
    </location>
</feature>
<dbReference type="Pfam" id="PF09073">
    <property type="entry name" value="BUD22"/>
    <property type="match status" value="1"/>
</dbReference>
<dbReference type="Proteomes" id="UP000724874">
    <property type="component" value="Unassembled WGS sequence"/>
</dbReference>
<evidence type="ECO:0000256" key="1">
    <source>
        <dbReference type="ARBA" id="ARBA00023054"/>
    </source>
</evidence>
<dbReference type="AlphaFoldDB" id="A0A9P5NW60"/>
<keyword evidence="5" id="KW-1185">Reference proteome</keyword>
<dbReference type="InterPro" id="IPR037393">
    <property type="entry name" value="Bud22/SRFB1"/>
</dbReference>
<sequence>MESNSKPALKRKRYEPPEEELNIRISGKLHHEKKEVHKAAKRAKVFETQKVVKRLKNIRQKDEKYKAIESLEGELTSLKEIDYDAIGNSAFRNKLLKDHTLRDNEDVKNAVAKELENGIFVASERGTTLAKIQSRLLSSKILATQVMASLNAIKAVLDPALKQREKTTDVDVTLNSHTEGKPSKIRKTSLSAGTNRPLLASVDTADVQFDVVEDDAGWESGSVDISVAALADDGWESGSIDGGGQGDEDDSNQVSFSDEDSDSDNEDLKVKSNQVKTKAPASNLPKNSSSKSESTFLPSLAVGFVRGSDESDWSETEGKAADMLKKNRRGQRARRAIWEKKFGRNANHKKKEAAENAAAQLRRNKGRTTNSGPNAIHSRDVHVPAVINKGGKTALLQERPIDAGWGGRSERASVNKPSESKADKKSEKALHPSWEAKRRLKEKERVGIVPGQGTKIKFS</sequence>
<feature type="compositionally biased region" description="Basic and acidic residues" evidence="2">
    <location>
        <begin position="316"/>
        <end position="325"/>
    </location>
</feature>
<feature type="region of interest" description="Disordered" evidence="2">
    <location>
        <begin position="234"/>
        <end position="295"/>
    </location>
</feature>
<evidence type="ECO:0000313" key="4">
    <source>
        <dbReference type="EMBL" id="KAF8908872.1"/>
    </source>
</evidence>
<dbReference type="InterPro" id="IPR015158">
    <property type="entry name" value="Bud22_dom"/>
</dbReference>
<proteinExistence type="predicted"/>
<reference evidence="4" key="1">
    <citation type="submission" date="2020-11" db="EMBL/GenBank/DDBJ databases">
        <authorList>
            <consortium name="DOE Joint Genome Institute"/>
            <person name="Ahrendt S."/>
            <person name="Riley R."/>
            <person name="Andreopoulos W."/>
            <person name="LaButti K."/>
            <person name="Pangilinan J."/>
            <person name="Ruiz-duenas F.J."/>
            <person name="Barrasa J.M."/>
            <person name="Sanchez-Garcia M."/>
            <person name="Camarero S."/>
            <person name="Miyauchi S."/>
            <person name="Serrano A."/>
            <person name="Linde D."/>
            <person name="Babiker R."/>
            <person name="Drula E."/>
            <person name="Ayuso-Fernandez I."/>
            <person name="Pacheco R."/>
            <person name="Padilla G."/>
            <person name="Ferreira P."/>
            <person name="Barriuso J."/>
            <person name="Kellner H."/>
            <person name="Castanera R."/>
            <person name="Alfaro M."/>
            <person name="Ramirez L."/>
            <person name="Pisabarro A.G."/>
            <person name="Kuo A."/>
            <person name="Tritt A."/>
            <person name="Lipzen A."/>
            <person name="He G."/>
            <person name="Yan M."/>
            <person name="Ng V."/>
            <person name="Cullen D."/>
            <person name="Martin F."/>
            <person name="Rosso M.-N."/>
            <person name="Henrissat B."/>
            <person name="Hibbett D."/>
            <person name="Martinez A.T."/>
            <person name="Grigoriev I.V."/>
        </authorList>
    </citation>
    <scope>NUCLEOTIDE SEQUENCE</scope>
    <source>
        <strain evidence="4">AH 44721</strain>
    </source>
</reference>
<comment type="caution">
    <text evidence="4">The sequence shown here is derived from an EMBL/GenBank/DDBJ whole genome shotgun (WGS) entry which is preliminary data.</text>
</comment>